<evidence type="ECO:0000313" key="8">
    <source>
        <dbReference type="Proteomes" id="UP000295765"/>
    </source>
</evidence>
<accession>A0A4R2L1N1</accession>
<protein>
    <submittedName>
        <fullName evidence="7">Lysylphosphatidylglycerol synthase-like protein</fullName>
    </submittedName>
</protein>
<evidence type="ECO:0000256" key="5">
    <source>
        <dbReference type="ARBA" id="ARBA00023136"/>
    </source>
</evidence>
<feature type="transmembrane region" description="Helical" evidence="6">
    <location>
        <begin position="112"/>
        <end position="131"/>
    </location>
</feature>
<evidence type="ECO:0000313" key="7">
    <source>
        <dbReference type="EMBL" id="TCO80193.1"/>
    </source>
</evidence>
<keyword evidence="4 6" id="KW-1133">Transmembrane helix</keyword>
<dbReference type="PANTHER" id="PTHR39087">
    <property type="entry name" value="UPF0104 MEMBRANE PROTEIN MJ1595"/>
    <property type="match status" value="1"/>
</dbReference>
<keyword evidence="2" id="KW-1003">Cell membrane</keyword>
<evidence type="ECO:0000256" key="2">
    <source>
        <dbReference type="ARBA" id="ARBA00022475"/>
    </source>
</evidence>
<reference evidence="7 8" key="1">
    <citation type="submission" date="2019-03" db="EMBL/GenBank/DDBJ databases">
        <title>Genomic Encyclopedia of Type Strains, Phase IV (KMG-IV): sequencing the most valuable type-strain genomes for metagenomic binning, comparative biology and taxonomic classification.</title>
        <authorList>
            <person name="Goeker M."/>
        </authorList>
    </citation>
    <scope>NUCLEOTIDE SEQUENCE [LARGE SCALE GENOMIC DNA]</scope>
    <source>
        <strain evidence="7 8">DSM 25287</strain>
    </source>
</reference>
<dbReference type="InterPro" id="IPR022791">
    <property type="entry name" value="L-PG_synthase/AglD"/>
</dbReference>
<organism evidence="7 8">
    <name type="scientific">Plasticicumulans lactativorans</name>
    <dbReference type="NCBI Taxonomy" id="1133106"/>
    <lineage>
        <taxon>Bacteria</taxon>
        <taxon>Pseudomonadati</taxon>
        <taxon>Pseudomonadota</taxon>
        <taxon>Gammaproteobacteria</taxon>
        <taxon>Candidatus Competibacteraceae</taxon>
        <taxon>Plasticicumulans</taxon>
    </lineage>
</organism>
<comment type="caution">
    <text evidence="7">The sequence shown here is derived from an EMBL/GenBank/DDBJ whole genome shotgun (WGS) entry which is preliminary data.</text>
</comment>
<dbReference type="PANTHER" id="PTHR39087:SF2">
    <property type="entry name" value="UPF0104 MEMBRANE PROTEIN MJ1595"/>
    <property type="match status" value="1"/>
</dbReference>
<dbReference type="EMBL" id="SLWY01000016">
    <property type="protein sequence ID" value="TCO80193.1"/>
    <property type="molecule type" value="Genomic_DNA"/>
</dbReference>
<evidence type="ECO:0000256" key="4">
    <source>
        <dbReference type="ARBA" id="ARBA00022989"/>
    </source>
</evidence>
<comment type="subcellular location">
    <subcellularLocation>
        <location evidence="1">Cell membrane</location>
        <topology evidence="1">Multi-pass membrane protein</topology>
    </subcellularLocation>
</comment>
<evidence type="ECO:0000256" key="3">
    <source>
        <dbReference type="ARBA" id="ARBA00022692"/>
    </source>
</evidence>
<dbReference type="Pfam" id="PF03706">
    <property type="entry name" value="LPG_synthase_TM"/>
    <property type="match status" value="1"/>
</dbReference>
<feature type="transmembrane region" description="Helical" evidence="6">
    <location>
        <begin position="247"/>
        <end position="265"/>
    </location>
</feature>
<name>A0A4R2L1N1_9GAMM</name>
<evidence type="ECO:0000256" key="1">
    <source>
        <dbReference type="ARBA" id="ARBA00004651"/>
    </source>
</evidence>
<keyword evidence="3 6" id="KW-0812">Transmembrane</keyword>
<sequence length="288" mass="30208">MASFGGGAVAYLICVLLHFLSEPVRWRIVFGGERLRPYLHVYFLTALMSYLLPAKLGLPLRVLMLNRRLGVPLGAVSAGLVVDALVSYSSWLLAGGLAGIAVLGRMPAEWRYGFLLGGGALVLGGGLLMAVRRRWRRIGDGVRASWWNGAIWARIGRRGAAVLLLAVAIDIASHAGRHLALATLLGLDVPPGDLAVLAVFAVFAGIASFMPMGLGGYDVTLAAGLIGLGAPPDAAATMVLANRVGTLVVSAVLGLWSAHALGFELRGLRDRVGRLLGAGRDTEERSGS</sequence>
<feature type="transmembrane region" description="Helical" evidence="6">
    <location>
        <begin position="161"/>
        <end position="182"/>
    </location>
</feature>
<dbReference type="Proteomes" id="UP000295765">
    <property type="component" value="Unassembled WGS sequence"/>
</dbReference>
<dbReference type="AlphaFoldDB" id="A0A4R2L1N1"/>
<keyword evidence="8" id="KW-1185">Reference proteome</keyword>
<keyword evidence="5 6" id="KW-0472">Membrane</keyword>
<proteinExistence type="predicted"/>
<feature type="transmembrane region" description="Helical" evidence="6">
    <location>
        <begin position="194"/>
        <end position="214"/>
    </location>
</feature>
<dbReference type="GO" id="GO:0005886">
    <property type="term" value="C:plasma membrane"/>
    <property type="evidence" value="ECO:0007669"/>
    <property type="project" value="UniProtKB-SubCell"/>
</dbReference>
<feature type="transmembrane region" description="Helical" evidence="6">
    <location>
        <begin position="70"/>
        <end position="92"/>
    </location>
</feature>
<evidence type="ECO:0000256" key="6">
    <source>
        <dbReference type="SAM" id="Phobius"/>
    </source>
</evidence>
<feature type="transmembrane region" description="Helical" evidence="6">
    <location>
        <begin position="37"/>
        <end position="58"/>
    </location>
</feature>
<gene>
    <name evidence="7" type="ORF">EV699_11699</name>
</gene>